<reference evidence="11 12" key="1">
    <citation type="journal article" date="2022" name="Nat. Ecol. Evol.">
        <title>A masculinizing supergene underlies an exaggerated male reproductive morph in a spider.</title>
        <authorList>
            <person name="Hendrickx F."/>
            <person name="De Corte Z."/>
            <person name="Sonet G."/>
            <person name="Van Belleghem S.M."/>
            <person name="Kostlbacher S."/>
            <person name="Vangestel C."/>
        </authorList>
    </citation>
    <scope>NUCLEOTIDE SEQUENCE [LARGE SCALE GENOMIC DNA]</scope>
    <source>
        <strain evidence="11">W744_W776</strain>
    </source>
</reference>
<evidence type="ECO:0000256" key="5">
    <source>
        <dbReference type="ARBA" id="ARBA00023015"/>
    </source>
</evidence>
<feature type="compositionally biased region" description="Polar residues" evidence="9">
    <location>
        <begin position="304"/>
        <end position="320"/>
    </location>
</feature>
<evidence type="ECO:0000256" key="1">
    <source>
        <dbReference type="ARBA" id="ARBA00004123"/>
    </source>
</evidence>
<dbReference type="SUPFAM" id="SSF47459">
    <property type="entry name" value="HLH, helix-loop-helix DNA-binding domain"/>
    <property type="match status" value="1"/>
</dbReference>
<dbReference type="GO" id="GO:0000981">
    <property type="term" value="F:DNA-binding transcription factor activity, RNA polymerase II-specific"/>
    <property type="evidence" value="ECO:0007669"/>
    <property type="project" value="TreeGrafter"/>
</dbReference>
<evidence type="ECO:0000256" key="9">
    <source>
        <dbReference type="SAM" id="MobiDB-lite"/>
    </source>
</evidence>
<dbReference type="GO" id="GO:0007283">
    <property type="term" value="P:spermatogenesis"/>
    <property type="evidence" value="ECO:0007669"/>
    <property type="project" value="UniProtKB-KW"/>
</dbReference>
<dbReference type="PANTHER" id="PTHR15402">
    <property type="entry name" value="TRANSCRIPTION FACTOR-LIKE 5 PROTEIN"/>
    <property type="match status" value="1"/>
</dbReference>
<keyword evidence="3" id="KW-0221">Differentiation</keyword>
<evidence type="ECO:0000256" key="8">
    <source>
        <dbReference type="ARBA" id="ARBA00023242"/>
    </source>
</evidence>
<proteinExistence type="predicted"/>
<dbReference type="GO" id="GO:0030154">
    <property type="term" value="P:cell differentiation"/>
    <property type="evidence" value="ECO:0007669"/>
    <property type="project" value="UniProtKB-KW"/>
</dbReference>
<keyword evidence="2" id="KW-0217">Developmental protein</keyword>
<dbReference type="GO" id="GO:0046983">
    <property type="term" value="F:protein dimerization activity"/>
    <property type="evidence" value="ECO:0007669"/>
    <property type="project" value="InterPro"/>
</dbReference>
<evidence type="ECO:0000256" key="3">
    <source>
        <dbReference type="ARBA" id="ARBA00022782"/>
    </source>
</evidence>
<dbReference type="Proteomes" id="UP000827092">
    <property type="component" value="Unassembled WGS sequence"/>
</dbReference>
<dbReference type="PANTHER" id="PTHR15402:SF2">
    <property type="entry name" value="TRANSCRIPTION FACTOR LIKE 5"/>
    <property type="match status" value="1"/>
</dbReference>
<name>A0AAV6VIB7_9ARAC</name>
<protein>
    <recommendedName>
        <fullName evidence="10">BHLH domain-containing protein</fullName>
    </recommendedName>
</protein>
<dbReference type="GO" id="GO:0005634">
    <property type="term" value="C:nucleus"/>
    <property type="evidence" value="ECO:0007669"/>
    <property type="project" value="UniProtKB-SubCell"/>
</dbReference>
<feature type="domain" description="BHLH" evidence="10">
    <location>
        <begin position="365"/>
        <end position="415"/>
    </location>
</feature>
<keyword evidence="7" id="KW-0804">Transcription</keyword>
<organism evidence="11 12">
    <name type="scientific">Oedothorax gibbosus</name>
    <dbReference type="NCBI Taxonomy" id="931172"/>
    <lineage>
        <taxon>Eukaryota</taxon>
        <taxon>Metazoa</taxon>
        <taxon>Ecdysozoa</taxon>
        <taxon>Arthropoda</taxon>
        <taxon>Chelicerata</taxon>
        <taxon>Arachnida</taxon>
        <taxon>Araneae</taxon>
        <taxon>Araneomorphae</taxon>
        <taxon>Entelegynae</taxon>
        <taxon>Araneoidea</taxon>
        <taxon>Linyphiidae</taxon>
        <taxon>Erigoninae</taxon>
        <taxon>Oedothorax</taxon>
    </lineage>
</organism>
<feature type="region of interest" description="Disordered" evidence="9">
    <location>
        <begin position="285"/>
        <end position="341"/>
    </location>
</feature>
<evidence type="ECO:0000313" key="12">
    <source>
        <dbReference type="Proteomes" id="UP000827092"/>
    </source>
</evidence>
<evidence type="ECO:0000256" key="4">
    <source>
        <dbReference type="ARBA" id="ARBA00022871"/>
    </source>
</evidence>
<dbReference type="PROSITE" id="PS50888">
    <property type="entry name" value="BHLH"/>
    <property type="match status" value="1"/>
</dbReference>
<feature type="compositionally biased region" description="Low complexity" evidence="9">
    <location>
        <begin position="285"/>
        <end position="303"/>
    </location>
</feature>
<keyword evidence="5" id="KW-0805">Transcription regulation</keyword>
<keyword evidence="4" id="KW-0744">Spermatogenesis</keyword>
<sequence>MDQQEPTETLENNQSVLDDDNIQQYVDIGNNIFVGSKDGIKYTLISMDDNKFQLCEVKTTSDFSFNSSKSSSLCESSIEDTRNSSGLTPTSDCKALMDIIFKLFSQFVTFGDLNTSNTETEKYHKTSLEYLHPRLRRDVQDQGDGAANSFISTPESRFRNVEISIPEIGDLEENVPIEPMQTLTYTTLMPVKTEVEEKEIVPYTAKRDSFYQVIPQVSETPQRRWYHRPIRQKMPNLQDPSFLNYSSVDKMVGVAKRGRGRGRGRGRPPKRTWINYKFPVMHSTPTSAASSSYSTSGNSIGSADTTKSMSLTTSNESQLSFEYPRVPNNTPTSDGSAGGKPKNMDVQLWMPYVNARLEDGYGEMKTKEYHNENERKRRLRIKNACHTMRNLLPCVSEKTDNATVFEKAVNFIHHVREIIGRDYDAEFLQKACMY</sequence>
<evidence type="ECO:0000313" key="11">
    <source>
        <dbReference type="EMBL" id="KAG8196469.1"/>
    </source>
</evidence>
<evidence type="ECO:0000256" key="6">
    <source>
        <dbReference type="ARBA" id="ARBA00023125"/>
    </source>
</evidence>
<dbReference type="SMART" id="SM00353">
    <property type="entry name" value="HLH"/>
    <property type="match status" value="1"/>
</dbReference>
<comment type="caution">
    <text evidence="11">The sequence shown here is derived from an EMBL/GenBank/DDBJ whole genome shotgun (WGS) entry which is preliminary data.</text>
</comment>
<keyword evidence="12" id="KW-1185">Reference proteome</keyword>
<gene>
    <name evidence="11" type="ORF">JTE90_012288</name>
</gene>
<dbReference type="AlphaFoldDB" id="A0AAV6VIB7"/>
<dbReference type="CDD" id="cd19683">
    <property type="entry name" value="bHLH_SOHLH_like"/>
    <property type="match status" value="1"/>
</dbReference>
<evidence type="ECO:0000256" key="7">
    <source>
        <dbReference type="ARBA" id="ARBA00023163"/>
    </source>
</evidence>
<dbReference type="InterPro" id="IPR011598">
    <property type="entry name" value="bHLH_dom"/>
</dbReference>
<dbReference type="Gene3D" id="4.10.280.10">
    <property type="entry name" value="Helix-loop-helix DNA-binding domain"/>
    <property type="match status" value="1"/>
</dbReference>
<evidence type="ECO:0000259" key="10">
    <source>
        <dbReference type="PROSITE" id="PS50888"/>
    </source>
</evidence>
<dbReference type="Pfam" id="PF00010">
    <property type="entry name" value="HLH"/>
    <property type="match status" value="1"/>
</dbReference>
<dbReference type="InterPro" id="IPR039583">
    <property type="entry name" value="TCFL5/SOLH1/2"/>
</dbReference>
<dbReference type="EMBL" id="JAFNEN010000069">
    <property type="protein sequence ID" value="KAG8196469.1"/>
    <property type="molecule type" value="Genomic_DNA"/>
</dbReference>
<dbReference type="InterPro" id="IPR036638">
    <property type="entry name" value="HLH_DNA-bd_sf"/>
</dbReference>
<keyword evidence="6" id="KW-0238">DNA-binding</keyword>
<keyword evidence="8" id="KW-0539">Nucleus</keyword>
<evidence type="ECO:0000256" key="2">
    <source>
        <dbReference type="ARBA" id="ARBA00022473"/>
    </source>
</evidence>
<comment type="subcellular location">
    <subcellularLocation>
        <location evidence="1">Nucleus</location>
    </subcellularLocation>
</comment>
<dbReference type="GO" id="GO:0000978">
    <property type="term" value="F:RNA polymerase II cis-regulatory region sequence-specific DNA binding"/>
    <property type="evidence" value="ECO:0007669"/>
    <property type="project" value="TreeGrafter"/>
</dbReference>
<accession>A0AAV6VIB7</accession>